<evidence type="ECO:0000313" key="2">
    <source>
        <dbReference type="EMBL" id="MVF02904.1"/>
    </source>
</evidence>
<feature type="region of interest" description="Disordered" evidence="1">
    <location>
        <begin position="101"/>
        <end position="125"/>
    </location>
</feature>
<dbReference type="EMBL" id="WNKC01000001">
    <property type="protein sequence ID" value="MVF02904.1"/>
    <property type="molecule type" value="Genomic_DNA"/>
</dbReference>
<dbReference type="RefSeq" id="WP_156865584.1">
    <property type="nucleotide sequence ID" value="NZ_WNKC01000001.1"/>
</dbReference>
<name>A0ABD6HMY6_SERMA</name>
<dbReference type="AlphaFoldDB" id="A0ABD6HMY6"/>
<evidence type="ECO:0008006" key="4">
    <source>
        <dbReference type="Google" id="ProtNLM"/>
    </source>
</evidence>
<reference evidence="2 3" key="1">
    <citation type="submission" date="2019-11" db="EMBL/GenBank/DDBJ databases">
        <title>Whole genome sequence of a plant growth promoting strain Serratia marcescens BTL07 isolated from the rhizoplane of Chili (Capsicum annuum).</title>
        <authorList>
            <person name="Dutta S."/>
            <person name="Khatun A."/>
            <person name="Gupta D.R."/>
            <person name="Surovy M.Z."/>
            <person name="Rahman M.M."/>
            <person name="Mahmud N.U."/>
            <person name="Emes R."/>
            <person name="Warry A."/>
            <person name="West H."/>
            <person name="Clarke M.L."/>
            <person name="Islam M.T."/>
        </authorList>
    </citation>
    <scope>NUCLEOTIDE SEQUENCE [LARGE SCALE GENOMIC DNA]</scope>
    <source>
        <strain evidence="2 3">BTL07</strain>
    </source>
</reference>
<feature type="compositionally biased region" description="Low complexity" evidence="1">
    <location>
        <begin position="113"/>
        <end position="125"/>
    </location>
</feature>
<proteinExistence type="predicted"/>
<dbReference type="Proteomes" id="UP000443014">
    <property type="component" value="Unassembled WGS sequence"/>
</dbReference>
<accession>A0ABD6HMY6</accession>
<evidence type="ECO:0000313" key="3">
    <source>
        <dbReference type="Proteomes" id="UP000443014"/>
    </source>
</evidence>
<comment type="caution">
    <text evidence="2">The sequence shown here is derived from an EMBL/GenBank/DDBJ whole genome shotgun (WGS) entry which is preliminary data.</text>
</comment>
<sequence>MISRLVGVFLIGVAAGGWFVTVTTGEEEERRAEFRDELRGLIQGVSSESAQRLEAKLQELHGNEIHTERVIHTETIKPVFRNVCATDEYVRLFNNSVDQAERTLSGKPDGTLPGKPAAPGGANGQ</sequence>
<evidence type="ECO:0000256" key="1">
    <source>
        <dbReference type="SAM" id="MobiDB-lite"/>
    </source>
</evidence>
<protein>
    <recommendedName>
        <fullName evidence="4">DUF2570 domain-containing protein</fullName>
    </recommendedName>
</protein>
<organism evidence="2 3">
    <name type="scientific">Serratia marcescens</name>
    <dbReference type="NCBI Taxonomy" id="615"/>
    <lineage>
        <taxon>Bacteria</taxon>
        <taxon>Pseudomonadati</taxon>
        <taxon>Pseudomonadota</taxon>
        <taxon>Gammaproteobacteria</taxon>
        <taxon>Enterobacterales</taxon>
        <taxon>Yersiniaceae</taxon>
        <taxon>Serratia</taxon>
    </lineage>
</organism>
<gene>
    <name evidence="2" type="ORF">GMA22_06485</name>
</gene>